<keyword evidence="3" id="KW-0121">Carboxypeptidase</keyword>
<dbReference type="PANTHER" id="PTHR11532:SF73">
    <property type="entry name" value="CARBOXYPEPTIDASE D"/>
    <property type="match status" value="1"/>
</dbReference>
<dbReference type="FunFam" id="3.40.630.10:FF:000020">
    <property type="entry name" value="Carboxypeptidase D"/>
    <property type="match status" value="1"/>
</dbReference>
<dbReference type="GO" id="GO:0008270">
    <property type="term" value="F:zinc ion binding"/>
    <property type="evidence" value="ECO:0007669"/>
    <property type="project" value="InterPro"/>
</dbReference>
<dbReference type="GO" id="GO:0016485">
    <property type="term" value="P:protein processing"/>
    <property type="evidence" value="ECO:0007669"/>
    <property type="project" value="TreeGrafter"/>
</dbReference>
<dbReference type="PANTHER" id="PTHR11532">
    <property type="entry name" value="PROTEASE M14 CARBOXYPEPTIDASE"/>
    <property type="match status" value="1"/>
</dbReference>
<dbReference type="SMART" id="SM00631">
    <property type="entry name" value="Zn_pept"/>
    <property type="match status" value="1"/>
</dbReference>
<evidence type="ECO:0000256" key="3">
    <source>
        <dbReference type="ARBA" id="ARBA00022645"/>
    </source>
</evidence>
<dbReference type="AlphaFoldDB" id="A0A0N4VIQ7"/>
<feature type="transmembrane region" description="Helical" evidence="10">
    <location>
        <begin position="414"/>
        <end position="437"/>
    </location>
</feature>
<dbReference type="PROSITE" id="PS52035">
    <property type="entry name" value="PEPTIDASE_M14"/>
    <property type="match status" value="1"/>
</dbReference>
<dbReference type="InterPro" id="IPR000834">
    <property type="entry name" value="Peptidase_M14"/>
</dbReference>
<evidence type="ECO:0000313" key="13">
    <source>
        <dbReference type="Proteomes" id="UP000274131"/>
    </source>
</evidence>
<keyword evidence="10" id="KW-0812">Transmembrane</keyword>
<dbReference type="Gene3D" id="2.60.40.1120">
    <property type="entry name" value="Carboxypeptidase-like, regulatory domain"/>
    <property type="match status" value="1"/>
</dbReference>
<keyword evidence="6" id="KW-0378">Hydrolase</keyword>
<dbReference type="GO" id="GO:0006518">
    <property type="term" value="P:peptide metabolic process"/>
    <property type="evidence" value="ECO:0007669"/>
    <property type="project" value="TreeGrafter"/>
</dbReference>
<dbReference type="OrthoDB" id="10249045at2759"/>
<keyword evidence="4" id="KW-0645">Protease</keyword>
<evidence type="ECO:0000256" key="4">
    <source>
        <dbReference type="ARBA" id="ARBA00022670"/>
    </source>
</evidence>
<sequence>MVSGLFADKKRSFVGRLQRFEQLEQREINQKYPDLAYLYSIGKSVLGRELPVITISHNARYENPSKPNFKYVANMHGNEVTGRELLLNLVQVLLENYGKNEFLTRLVNSTSIHIMPTMNPDGYEISHEGDVQGIKGRINANFVDLNRDFPQRLHAKEAHPQPETVAVMNWTRTIPFVLSANLHDGSVLVNYPYDDGNTNNLVSHTPDHEIFVRLAYSYARSHAYMWKKGPRCFPGFGGEPVTGVINGAEWYPVPGSMQDWNYVSAECFELTIEMNCQKFSFAKDLKGLWDDNKYALIDYITQVHKSLSGYVKDASTGSGIENVEIRIEEGGKVIHSRKYGAYFRLLNPGTYHVTFAHPSYNTVRRQFTITSQVPYKRMNVSMEPKVAGFTDVDANLLRENLVGYQSTASPPSSLMTLLIVILYAFIADLSFAMKYLADKPFRISSILF</sequence>
<evidence type="ECO:0000256" key="7">
    <source>
        <dbReference type="ARBA" id="ARBA00022833"/>
    </source>
</evidence>
<name>A0A0N4VIQ7_ENTVE</name>
<proteinExistence type="inferred from homology"/>
<comment type="similarity">
    <text evidence="2 9">Belongs to the peptidase M14 family.</text>
</comment>
<evidence type="ECO:0000313" key="12">
    <source>
        <dbReference type="EMBL" id="VDD95302.1"/>
    </source>
</evidence>
<dbReference type="Pfam" id="PF00246">
    <property type="entry name" value="Peptidase_M14"/>
    <property type="match status" value="1"/>
</dbReference>
<evidence type="ECO:0000256" key="10">
    <source>
        <dbReference type="SAM" id="Phobius"/>
    </source>
</evidence>
<keyword evidence="13" id="KW-1185">Reference proteome</keyword>
<dbReference type="Gene3D" id="3.40.630.10">
    <property type="entry name" value="Zn peptidases"/>
    <property type="match status" value="1"/>
</dbReference>
<dbReference type="Pfam" id="PF13620">
    <property type="entry name" value="CarboxypepD_reg"/>
    <property type="match status" value="1"/>
</dbReference>
<dbReference type="PRINTS" id="PR00765">
    <property type="entry name" value="CRBOXYPTASEA"/>
</dbReference>
<dbReference type="InterPro" id="IPR008969">
    <property type="entry name" value="CarboxyPept-like_regulatory"/>
</dbReference>
<evidence type="ECO:0000256" key="2">
    <source>
        <dbReference type="ARBA" id="ARBA00005988"/>
    </source>
</evidence>
<dbReference type="Proteomes" id="UP000274131">
    <property type="component" value="Unassembled WGS sequence"/>
</dbReference>
<dbReference type="InterPro" id="IPR050753">
    <property type="entry name" value="Peptidase_M14_domain"/>
</dbReference>
<reference evidence="12 13" key="2">
    <citation type="submission" date="2018-10" db="EMBL/GenBank/DDBJ databases">
        <authorList>
            <consortium name="Pathogen Informatics"/>
        </authorList>
    </citation>
    <scope>NUCLEOTIDE SEQUENCE [LARGE SCALE GENOMIC DNA]</scope>
</reference>
<evidence type="ECO:0000259" key="11">
    <source>
        <dbReference type="PROSITE" id="PS52035"/>
    </source>
</evidence>
<evidence type="ECO:0000256" key="9">
    <source>
        <dbReference type="PROSITE-ProRule" id="PRU01379"/>
    </source>
</evidence>
<evidence type="ECO:0000256" key="6">
    <source>
        <dbReference type="ARBA" id="ARBA00022801"/>
    </source>
</evidence>
<dbReference type="GO" id="GO:0004181">
    <property type="term" value="F:metallocarboxypeptidase activity"/>
    <property type="evidence" value="ECO:0007669"/>
    <property type="project" value="InterPro"/>
</dbReference>
<keyword evidence="8" id="KW-0325">Glycoprotein</keyword>
<accession>A0A0N4VIQ7</accession>
<dbReference type="SUPFAM" id="SSF49464">
    <property type="entry name" value="Carboxypeptidase regulatory domain-like"/>
    <property type="match status" value="1"/>
</dbReference>
<protein>
    <submittedName>
        <fullName evidence="14">Peptidase_M14 domain-containing protein</fullName>
    </submittedName>
</protein>
<reference evidence="14" key="1">
    <citation type="submission" date="2017-02" db="UniProtKB">
        <authorList>
            <consortium name="WormBaseParasite"/>
        </authorList>
    </citation>
    <scope>IDENTIFICATION</scope>
</reference>
<dbReference type="EMBL" id="UXUI01010499">
    <property type="protein sequence ID" value="VDD95302.1"/>
    <property type="molecule type" value="Genomic_DNA"/>
</dbReference>
<comment type="cofactor">
    <cofactor evidence="1">
        <name>Zn(2+)</name>
        <dbReference type="ChEBI" id="CHEBI:29105"/>
    </cofactor>
</comment>
<gene>
    <name evidence="12" type="ORF">EVEC_LOCUS10053</name>
</gene>
<dbReference type="SUPFAM" id="SSF53187">
    <property type="entry name" value="Zn-dependent exopeptidases"/>
    <property type="match status" value="1"/>
</dbReference>
<keyword evidence="7" id="KW-0862">Zinc</keyword>
<dbReference type="GO" id="GO:0005615">
    <property type="term" value="C:extracellular space"/>
    <property type="evidence" value="ECO:0007669"/>
    <property type="project" value="TreeGrafter"/>
</dbReference>
<keyword evidence="10" id="KW-0472">Membrane</keyword>
<dbReference type="STRING" id="51028.A0A0N4VIQ7"/>
<evidence type="ECO:0000256" key="5">
    <source>
        <dbReference type="ARBA" id="ARBA00022723"/>
    </source>
</evidence>
<keyword evidence="5" id="KW-0479">Metal-binding</keyword>
<dbReference type="CDD" id="cd11308">
    <property type="entry name" value="Peptidase_M14NE-CP-C_like"/>
    <property type="match status" value="1"/>
</dbReference>
<keyword evidence="10" id="KW-1133">Transmembrane helix</keyword>
<feature type="domain" description="Peptidase M14" evidence="11">
    <location>
        <begin position="16"/>
        <end position="303"/>
    </location>
</feature>
<evidence type="ECO:0000256" key="8">
    <source>
        <dbReference type="ARBA" id="ARBA00023180"/>
    </source>
</evidence>
<feature type="active site" description="Proton donor/acceptor" evidence="9">
    <location>
        <position position="273"/>
    </location>
</feature>
<organism evidence="14">
    <name type="scientific">Enterobius vermicularis</name>
    <name type="common">Human pinworm</name>
    <dbReference type="NCBI Taxonomy" id="51028"/>
    <lineage>
        <taxon>Eukaryota</taxon>
        <taxon>Metazoa</taxon>
        <taxon>Ecdysozoa</taxon>
        <taxon>Nematoda</taxon>
        <taxon>Chromadorea</taxon>
        <taxon>Rhabditida</taxon>
        <taxon>Spirurina</taxon>
        <taxon>Oxyuridomorpha</taxon>
        <taxon>Oxyuroidea</taxon>
        <taxon>Oxyuridae</taxon>
        <taxon>Enterobius</taxon>
    </lineage>
</organism>
<evidence type="ECO:0000256" key="1">
    <source>
        <dbReference type="ARBA" id="ARBA00001947"/>
    </source>
</evidence>
<evidence type="ECO:0000313" key="14">
    <source>
        <dbReference type="WBParaSite" id="EVEC_0001071001-mRNA-1"/>
    </source>
</evidence>
<dbReference type="WBParaSite" id="EVEC_0001071001-mRNA-1">
    <property type="protein sequence ID" value="EVEC_0001071001-mRNA-1"/>
    <property type="gene ID" value="EVEC_0001071001"/>
</dbReference>